<dbReference type="Pfam" id="PF07607">
    <property type="entry name" value="DUF1570"/>
    <property type="match status" value="1"/>
</dbReference>
<evidence type="ECO:0000313" key="3">
    <source>
        <dbReference type="Proteomes" id="UP000186309"/>
    </source>
</evidence>
<dbReference type="OrthoDB" id="291356at2"/>
<feature type="domain" description="DUF1570" evidence="1">
    <location>
        <begin position="396"/>
        <end position="534"/>
    </location>
</feature>
<protein>
    <recommendedName>
        <fullName evidence="1">DUF1570 domain-containing protein</fullName>
    </recommendedName>
</protein>
<keyword evidence="3" id="KW-1185">Reference proteome</keyword>
<organism evidence="2 3">
    <name type="scientific">Paludisphaera borealis</name>
    <dbReference type="NCBI Taxonomy" id="1387353"/>
    <lineage>
        <taxon>Bacteria</taxon>
        <taxon>Pseudomonadati</taxon>
        <taxon>Planctomycetota</taxon>
        <taxon>Planctomycetia</taxon>
        <taxon>Isosphaerales</taxon>
        <taxon>Isosphaeraceae</taxon>
        <taxon>Paludisphaera</taxon>
    </lineage>
</organism>
<evidence type="ECO:0000259" key="1">
    <source>
        <dbReference type="Pfam" id="PF07607"/>
    </source>
</evidence>
<dbReference type="KEGG" id="pbor:BSF38_02078"/>
<accession>A0A1U7CNZ4</accession>
<proteinExistence type="predicted"/>
<dbReference type="InterPro" id="IPR011464">
    <property type="entry name" value="DUF1570"/>
</dbReference>
<name>A0A1U7CNZ4_9BACT</name>
<sequence length="644" mass="71300">MEPMVTTCGGCGTAIRVRSPEIAKRRACPRCRTILETLPPIPAQPSPTARATSPRLACLLTVLALLVVWFGETLITANSSAMERTASAALLIPPSRLYRGPAGDLETPPSNDCSLRRNALTRLIQPLSRGLQVGNRLLPDGRSRIGAARSLAMLIATGPWNLADDVEAARFFVERIGFSPIRVNAEADPHAPRDRAGAVPVLTPPDFGAPSPEALSAACSSKGVPRFSIRGDDGRPVVARLHGHRDGKTVVVLPDGRLGIPSMVVPSVEPFSPISGDEMERRAQTGPFATFQVHRTPHYVILYQSSRPFATNTGKLLEDLYKRLIEAFHKHDVPVHEAEFPLVAVIFRHESDFRAHRPVDADVRAYFEIFSNRIFLFETSEREGVEPEISALLTTQTVAHEGTHQILQNIGVQPRLSAWPLWLVEGLAEYCAAPLSSRKGAPTWDGLGQINSLHMATLRELDDPLSLSMKGPDDRLRSRLRKPGQPMVEAMLRKSDMTPTDYALAWAVTHYLAMKRGPEFTRFLSVMGQTSPLEPKTPDDHVRQFREAFGEDLAKMDKTIDAYLRKLSRQKGYDPMPYYAVMFEQPLPIGIVRHAAMVSQSPQVIQQWVQELSSPGAGMVSWQAIPHPTRDRANQEIQEWMSGY</sequence>
<dbReference type="EMBL" id="CP019082">
    <property type="protein sequence ID" value="APW60603.1"/>
    <property type="molecule type" value="Genomic_DNA"/>
</dbReference>
<dbReference type="RefSeq" id="WP_076345357.1">
    <property type="nucleotide sequence ID" value="NZ_CP019082.1"/>
</dbReference>
<dbReference type="AlphaFoldDB" id="A0A1U7CNZ4"/>
<evidence type="ECO:0000313" key="2">
    <source>
        <dbReference type="EMBL" id="APW60603.1"/>
    </source>
</evidence>
<dbReference type="Proteomes" id="UP000186309">
    <property type="component" value="Chromosome"/>
</dbReference>
<gene>
    <name evidence="2" type="ORF">BSF38_02078</name>
</gene>
<reference evidence="3" key="1">
    <citation type="submission" date="2016-12" db="EMBL/GenBank/DDBJ databases">
        <title>Comparative genomics of four Isosphaeraceae planctomycetes: a common pool of plasmids and glycoside hydrolase genes.</title>
        <authorList>
            <person name="Ivanova A."/>
        </authorList>
    </citation>
    <scope>NUCLEOTIDE SEQUENCE [LARGE SCALE GENOMIC DNA]</scope>
    <source>
        <strain evidence="3">PX4</strain>
    </source>
</reference>